<dbReference type="Gene3D" id="2.160.20.10">
    <property type="entry name" value="Single-stranded right-handed beta-helix, Pectin lyase-like"/>
    <property type="match status" value="1"/>
</dbReference>
<protein>
    <recommendedName>
        <fullName evidence="3">Right-handed parallel beta-helix repeat-containing protein</fullName>
    </recommendedName>
</protein>
<evidence type="ECO:0008006" key="3">
    <source>
        <dbReference type="Google" id="ProtNLM"/>
    </source>
</evidence>
<dbReference type="OrthoDB" id="264813at2"/>
<dbReference type="InterPro" id="IPR011050">
    <property type="entry name" value="Pectin_lyase_fold/virulence"/>
</dbReference>
<evidence type="ECO:0000313" key="1">
    <source>
        <dbReference type="EMBL" id="QBD76130.1"/>
    </source>
</evidence>
<organism evidence="1 2">
    <name type="scientific">Ktedonosporobacter rubrisoli</name>
    <dbReference type="NCBI Taxonomy" id="2509675"/>
    <lineage>
        <taxon>Bacteria</taxon>
        <taxon>Bacillati</taxon>
        <taxon>Chloroflexota</taxon>
        <taxon>Ktedonobacteria</taxon>
        <taxon>Ktedonobacterales</taxon>
        <taxon>Ktedonosporobacteraceae</taxon>
        <taxon>Ktedonosporobacter</taxon>
    </lineage>
</organism>
<dbReference type="SUPFAM" id="SSF51126">
    <property type="entry name" value="Pectin lyase-like"/>
    <property type="match status" value="1"/>
</dbReference>
<dbReference type="InterPro" id="IPR012334">
    <property type="entry name" value="Pectin_lyas_fold"/>
</dbReference>
<dbReference type="KEGG" id="kbs:EPA93_08955"/>
<proteinExistence type="predicted"/>
<dbReference type="Proteomes" id="UP000290365">
    <property type="component" value="Chromosome"/>
</dbReference>
<dbReference type="RefSeq" id="WP_129886725.1">
    <property type="nucleotide sequence ID" value="NZ_CP035758.1"/>
</dbReference>
<accession>A0A4P6JM62</accession>
<reference evidence="1 2" key="1">
    <citation type="submission" date="2019-01" db="EMBL/GenBank/DDBJ databases">
        <title>Ktedonosporobacter rubrisoli SCAWS-G2.</title>
        <authorList>
            <person name="Huang Y."/>
            <person name="Yan B."/>
        </authorList>
    </citation>
    <scope>NUCLEOTIDE SEQUENCE [LARGE SCALE GENOMIC DNA]</scope>
    <source>
        <strain evidence="1 2">SCAWS-G2</strain>
    </source>
</reference>
<dbReference type="EMBL" id="CP035758">
    <property type="protein sequence ID" value="QBD76130.1"/>
    <property type="molecule type" value="Genomic_DNA"/>
</dbReference>
<gene>
    <name evidence="1" type="ORF">EPA93_08955</name>
</gene>
<keyword evidence="2" id="KW-1185">Reference proteome</keyword>
<dbReference type="AlphaFoldDB" id="A0A4P6JM62"/>
<evidence type="ECO:0000313" key="2">
    <source>
        <dbReference type="Proteomes" id="UP000290365"/>
    </source>
</evidence>
<name>A0A4P6JM62_KTERU</name>
<sequence>MGTKLTPYTGSSEIRQDGTVLDRVDINGGLDIYANNVTIKNSRITSADWWGVLLRENYSNLKILHCTFIGQQTSGKGEYAVTNFGYGYVEVANSNFTSWQDAIDLGAGYVHDNYVHDVASVANAHTNAFMSEGGSPQGLRVIHNTLLNFDEQTASGALSLFPDSDSISNVTVEDNWLAGGSYTLYGGERGGSTTSKNVKILNNVFSPEHYPQVGYYGPVTDFYMGGPENVFEGNVFANGRPVVYS</sequence>